<dbReference type="AlphaFoldDB" id="A0A9P7Z7Y7"/>
<dbReference type="OrthoDB" id="3162605at2759"/>
<name>A0A9P7Z7Y7_9HELO</name>
<dbReference type="PANTHER" id="PTHR24094:SF15">
    <property type="entry name" value="AMP-DEPENDENT SYNTHETASE_LIGASE DOMAIN-CONTAINING PROTEIN-RELATED"/>
    <property type="match status" value="1"/>
</dbReference>
<feature type="domain" description="GmrSD restriction endonucleases C-terminal" evidence="2">
    <location>
        <begin position="110"/>
        <end position="205"/>
    </location>
</feature>
<proteinExistence type="predicted"/>
<feature type="signal peptide" evidence="1">
    <location>
        <begin position="1"/>
        <end position="18"/>
    </location>
</feature>
<keyword evidence="4" id="KW-1185">Reference proteome</keyword>
<evidence type="ECO:0000256" key="1">
    <source>
        <dbReference type="SAM" id="SignalP"/>
    </source>
</evidence>
<feature type="chain" id="PRO_5040346266" description="GmrSD restriction endonucleases C-terminal domain-containing protein" evidence="1">
    <location>
        <begin position="19"/>
        <end position="211"/>
    </location>
</feature>
<keyword evidence="1" id="KW-0732">Signal</keyword>
<gene>
    <name evidence="3" type="ORF">BJ878DRAFT_275868</name>
</gene>
<dbReference type="InterPro" id="IPR011089">
    <property type="entry name" value="GmrSD_C"/>
</dbReference>
<evidence type="ECO:0000313" key="4">
    <source>
        <dbReference type="Proteomes" id="UP000887226"/>
    </source>
</evidence>
<dbReference type="Proteomes" id="UP000887226">
    <property type="component" value="Unassembled WGS sequence"/>
</dbReference>
<evidence type="ECO:0000259" key="2">
    <source>
        <dbReference type="Pfam" id="PF07510"/>
    </source>
</evidence>
<dbReference type="Pfam" id="PF07510">
    <property type="entry name" value="GmrSD_C"/>
    <property type="match status" value="1"/>
</dbReference>
<dbReference type="PANTHER" id="PTHR24094">
    <property type="entry name" value="SECRETED PROTEIN"/>
    <property type="match status" value="1"/>
</dbReference>
<protein>
    <recommendedName>
        <fullName evidence="2">GmrSD restriction endonucleases C-terminal domain-containing protein</fullName>
    </recommendedName>
</protein>
<evidence type="ECO:0000313" key="3">
    <source>
        <dbReference type="EMBL" id="KAG9246558.1"/>
    </source>
</evidence>
<accession>A0A9P7Z7Y7</accession>
<comment type="caution">
    <text evidence="3">The sequence shown here is derived from an EMBL/GenBank/DDBJ whole genome shotgun (WGS) entry which is preliminary data.</text>
</comment>
<sequence>MHPVIILGSFLLAPLALAAPAVPVQLQKRTPVGIPTTTDAKTQLAAITVAVQGSQDGYDRDLFPTWIIQSGYCDTRETVLIRDGTNTVQSTACASTSGTWVSPYDGETWTDASDVDIDHMVPLSNAWKSGAAAWTTAKRQSFANDLTDPQLWTVTDNVNSSKGDRGPEDWMPPLASFYCTYAKAYTRVKYVWALTITTDEKAALTSMLETC</sequence>
<reference evidence="3" key="1">
    <citation type="journal article" date="2021" name="IMA Fungus">
        <title>Genomic characterization of three marine fungi, including Emericellopsis atlantica sp. nov. with signatures of a generalist lifestyle and marine biomass degradation.</title>
        <authorList>
            <person name="Hagestad O.C."/>
            <person name="Hou L."/>
            <person name="Andersen J.H."/>
            <person name="Hansen E.H."/>
            <person name="Altermark B."/>
            <person name="Li C."/>
            <person name="Kuhnert E."/>
            <person name="Cox R.J."/>
            <person name="Crous P.W."/>
            <person name="Spatafora J.W."/>
            <person name="Lail K."/>
            <person name="Amirebrahimi M."/>
            <person name="Lipzen A."/>
            <person name="Pangilinan J."/>
            <person name="Andreopoulos W."/>
            <person name="Hayes R.D."/>
            <person name="Ng V."/>
            <person name="Grigoriev I.V."/>
            <person name="Jackson S.A."/>
            <person name="Sutton T.D.S."/>
            <person name="Dobson A.D.W."/>
            <person name="Rama T."/>
        </authorList>
    </citation>
    <scope>NUCLEOTIDE SEQUENCE</scope>
    <source>
        <strain evidence="3">TRa3180A</strain>
    </source>
</reference>
<dbReference type="EMBL" id="MU253800">
    <property type="protein sequence ID" value="KAG9246558.1"/>
    <property type="molecule type" value="Genomic_DNA"/>
</dbReference>
<organism evidence="3 4">
    <name type="scientific">Calycina marina</name>
    <dbReference type="NCBI Taxonomy" id="1763456"/>
    <lineage>
        <taxon>Eukaryota</taxon>
        <taxon>Fungi</taxon>
        <taxon>Dikarya</taxon>
        <taxon>Ascomycota</taxon>
        <taxon>Pezizomycotina</taxon>
        <taxon>Leotiomycetes</taxon>
        <taxon>Helotiales</taxon>
        <taxon>Pezizellaceae</taxon>
        <taxon>Calycina</taxon>
    </lineage>
</organism>